<proteinExistence type="predicted"/>
<dbReference type="Proteomes" id="UP000599688">
    <property type="component" value="Unassembled WGS sequence"/>
</dbReference>
<evidence type="ECO:0000313" key="3">
    <source>
        <dbReference type="Proteomes" id="UP000599688"/>
    </source>
</evidence>
<dbReference type="InterPro" id="IPR041700">
    <property type="entry name" value="OMP_b-brl_3"/>
</dbReference>
<keyword evidence="3" id="KW-1185">Reference proteome</keyword>
<dbReference type="Pfam" id="PF14905">
    <property type="entry name" value="OMP_b-brl_3"/>
    <property type="match status" value="1"/>
</dbReference>
<protein>
    <recommendedName>
        <fullName evidence="1">Outer membrane protein beta-barrel domain-containing protein</fullName>
    </recommendedName>
</protein>
<evidence type="ECO:0000313" key="2">
    <source>
        <dbReference type="EMBL" id="GGE14845.1"/>
    </source>
</evidence>
<feature type="domain" description="Outer membrane protein beta-barrel" evidence="1">
    <location>
        <begin position="439"/>
        <end position="806"/>
    </location>
</feature>
<comment type="caution">
    <text evidence="2">The sequence shown here is derived from an EMBL/GenBank/DDBJ whole genome shotgun (WGS) entry which is preliminary data.</text>
</comment>
<dbReference type="SUPFAM" id="SSF56935">
    <property type="entry name" value="Porins"/>
    <property type="match status" value="1"/>
</dbReference>
<dbReference type="InterPro" id="IPR008969">
    <property type="entry name" value="CarboxyPept-like_regulatory"/>
</dbReference>
<reference evidence="2 3" key="1">
    <citation type="journal article" date="2014" name="Int. J. Syst. Evol. Microbiol.">
        <title>Complete genome sequence of Corynebacterium casei LMG S-19264T (=DSM 44701T), isolated from a smear-ripened cheese.</title>
        <authorList>
            <consortium name="US DOE Joint Genome Institute (JGI-PGF)"/>
            <person name="Walter F."/>
            <person name="Albersmeier A."/>
            <person name="Kalinowski J."/>
            <person name="Ruckert C."/>
        </authorList>
    </citation>
    <scope>NUCLEOTIDE SEQUENCE [LARGE SCALE GENOMIC DNA]</scope>
    <source>
        <strain evidence="2 3">CGMCC 1.12925</strain>
    </source>
</reference>
<dbReference type="RefSeq" id="WP_188406230.1">
    <property type="nucleotide sequence ID" value="NZ_BMGL01000008.1"/>
</dbReference>
<dbReference type="AlphaFoldDB" id="A0A916ZVI3"/>
<dbReference type="SUPFAM" id="SSF49464">
    <property type="entry name" value="Carboxypeptidase regulatory domain-like"/>
    <property type="match status" value="1"/>
</dbReference>
<dbReference type="EMBL" id="BMGL01000008">
    <property type="protein sequence ID" value="GGE14845.1"/>
    <property type="molecule type" value="Genomic_DNA"/>
</dbReference>
<name>A0A916ZVI3_9FLAO</name>
<sequence>MKSIFFILLAIITIQFSFAQDFEVKGKIIDDLTNQALYSATIYVESIKDSTLVTYTISDQDGLFVLAGKSTEEKLNLFITYTGLQAIQKTIQPADQIIDIGEIRMKASSDELDEIIIKTSRSPIVLKKDTLEFNAKSFKTRENATLEDTLKQLPGVEVAADGSITVNGQVVNRILVNGKEFFGDDPKVATKNLPKEIIDKIQVVDTKTREEEFTGKASESEDKTINITIDEDKNKGYFSRATVGYGTDDRYDNSAIFNYFKDKMRFSILASANNINSPGFSYDEVFDAIGSTSSLPGGFFGNNNGITTSETIGGNYVNEWEDGKYDLATDYFYGATSRETRTSTLRENILPERSFFTESESSGVNDSESHRFSGRFDIKPDTLTRISISPNLNFNLGTSDNESFSTSKDENNNIINSAETNSISENESLNFSNSLTATRKLDTIGSYLSLGFNNRHNRNESENFFNSERIISESNQSQIQNQFINQENNVDDYTGNFTYRQALAKQFFIDASYTFEANQTKNRRNVFDFDENTSSFSNLNENLSNNFKARSVVNRPNLGLRYETEKIRTGVSLGLLNTSLETENFTQAIRFSNTFNDVFTNLFLRYQFSRSKSIRLGYQTSVNIPSLQQLQPVEIITDPLNIRIGNPDLNPALQQRFNLSYRNFDYKTRSGYGIFSRFSITDNQVVPVLTTDEDLVRTTSYTNVNGVINASAYVYFSKTIPTEGTDVIRYNLFVSNNYNRNIGFSNGQRFNSDIYSISPGLRFTYEIPDLISLQPNLRFNYNNTAYNIFSDRNEDFTNTEVGLEATLFWPENIIFGSDFTYFNYGNVSDAFESTSLFWNLSLGYQFLDEKATLKVKVYDVLDQNISTRRTTGDDFIQDTDQLILQRYAMLSFTYKLDKFGGKKPESRGRRRYRR</sequence>
<gene>
    <name evidence="2" type="ORF">GCM10010831_15200</name>
</gene>
<evidence type="ECO:0000259" key="1">
    <source>
        <dbReference type="Pfam" id="PF14905"/>
    </source>
</evidence>
<organism evidence="2 3">
    <name type="scientific">Psychroflexus salis</name>
    <dbReference type="NCBI Taxonomy" id="1526574"/>
    <lineage>
        <taxon>Bacteria</taxon>
        <taxon>Pseudomonadati</taxon>
        <taxon>Bacteroidota</taxon>
        <taxon>Flavobacteriia</taxon>
        <taxon>Flavobacteriales</taxon>
        <taxon>Flavobacteriaceae</taxon>
        <taxon>Psychroflexus</taxon>
    </lineage>
</organism>
<accession>A0A916ZVI3</accession>